<evidence type="ECO:0000256" key="3">
    <source>
        <dbReference type="SAM" id="MobiDB-lite"/>
    </source>
</evidence>
<feature type="compositionally biased region" description="Low complexity" evidence="3">
    <location>
        <begin position="696"/>
        <end position="715"/>
    </location>
</feature>
<dbReference type="AlphaFoldDB" id="A0A6G1PUM9"/>
<feature type="compositionally biased region" description="Basic and acidic residues" evidence="3">
    <location>
        <begin position="928"/>
        <end position="938"/>
    </location>
</feature>
<feature type="compositionally biased region" description="Low complexity" evidence="3">
    <location>
        <begin position="604"/>
        <end position="620"/>
    </location>
</feature>
<dbReference type="GO" id="GO:1900108">
    <property type="term" value="P:negative regulation of nodal signaling pathway"/>
    <property type="evidence" value="ECO:0007669"/>
    <property type="project" value="TreeGrafter"/>
</dbReference>
<proteinExistence type="inferred from homology"/>
<protein>
    <submittedName>
        <fullName evidence="4">Dapper-like protein 2 Dapper antagonist of catenin 2</fullName>
    </submittedName>
</protein>
<feature type="region of interest" description="Disordered" evidence="3">
    <location>
        <begin position="788"/>
        <end position="822"/>
    </location>
</feature>
<feature type="compositionally biased region" description="Low complexity" evidence="3">
    <location>
        <begin position="1040"/>
        <end position="1049"/>
    </location>
</feature>
<sequence>MAGRRSCVNSLWSGSERVRIGERLRATLAGVLELELLRCKHLEMVDTALDDRAAAGPRTVHPRAEGEITAESTASEPEHVSATSRRQQASSPSDTMELPCHSSSEDCGSNSGDGTVHSSSGRESNSRWSTLSWDTPSDLLSPPTPDPSGMVPMEGDSRPSSGFYSVSGSSLSDSCYSVSSDAAQGGPAPLPRPLKMWEQVPLSGDNNENLWSEGAMQLQQQQKPVLQNSQEDDKPSEGSAVSVPCDLENTGLSFLSDLCSELGDSLIVYLLPLLDPSSFSSISSLKPKLQLDPRYCTDLVSRRTKEVYPYPSPLHAVALQSPLFTLQSKEQSPSLCPEGGPQHDEQLESNSDPALPLQSQQPPILASLTQLEQYISRLADQYHSRVTSSTSDLTSATTPGPVVHRGLCTPGKSHGSTQSLSAFESRSTPITLAGGSVTPCKSLLGNSARVSLSATGKKATRNSINLGNLPSATGEDLNINLHLNLNLNLAPRLNSSRGLVDNIQNGSCGALRSDLAATPNSSTSSISSNTPTPAVRTRPRISTCPSSLSHRSSLEVTSVSGPSSGFGSSPFCHSLDWSSGAPPEAGPSMFSTNAGSAPGSQRCSLIQESSSSPKLSEDSPMVGEISRLSGLSRAVVVGLMEQGVELDIDCFQTDTADEVRGHGKTHLTAQTDQSHDYSGQNDLNPQRPTQLSLSVTHSPQSQSSLTPPLSHSSSPIHPYQSSRIPLPHYSSHRHYQQSPSPSDLPSSTASSPASHPTTRGRSPPRPLKLSPLGATPLSVFHRDAPFQCSLPRTRTSPLEHGGIQPRGGSLRQSAGGSGGNSGWKRVEGEGLYRGKHASHKLIRAATVSSYAKREDFSSIWAEEEQRERTAAQTPKKTSNKLWRGFEGRLWGKESESEREEIDRAEYGYGWRRNSLGSWRKEHLRVKANNHDKRTKADNSPKFSKKKGKEDGERRSSSLRISRRALFRSESQGLLVPHNHNKEPSRRSHWVSSLDVGQGGMGISKDEGARLVRAKEEKCLSSTASLFNLSRSQSLEGSCHSISPLSSPSFSPSPPPRMPLQRSRSLRDLGRKVFGSMRSLSLKRKPSKK</sequence>
<organism evidence="4 5">
    <name type="scientific">Channa argus</name>
    <name type="common">Northern snakehead</name>
    <name type="synonym">Ophicephalus argus</name>
    <dbReference type="NCBI Taxonomy" id="215402"/>
    <lineage>
        <taxon>Eukaryota</taxon>
        <taxon>Metazoa</taxon>
        <taxon>Chordata</taxon>
        <taxon>Craniata</taxon>
        <taxon>Vertebrata</taxon>
        <taxon>Euteleostomi</taxon>
        <taxon>Actinopterygii</taxon>
        <taxon>Neopterygii</taxon>
        <taxon>Teleostei</taxon>
        <taxon>Neoteleostei</taxon>
        <taxon>Acanthomorphata</taxon>
        <taxon>Anabantaria</taxon>
        <taxon>Anabantiformes</taxon>
        <taxon>Channoidei</taxon>
        <taxon>Channidae</taxon>
        <taxon>Channa</taxon>
    </lineage>
</organism>
<feature type="region of interest" description="Disordered" evidence="3">
    <location>
        <begin position="582"/>
        <end position="621"/>
    </location>
</feature>
<feature type="compositionally biased region" description="Low complexity" evidence="3">
    <location>
        <begin position="516"/>
        <end position="534"/>
    </location>
</feature>
<dbReference type="GO" id="GO:0005737">
    <property type="term" value="C:cytoplasm"/>
    <property type="evidence" value="ECO:0007669"/>
    <property type="project" value="TreeGrafter"/>
</dbReference>
<feature type="region of interest" description="Disordered" evidence="3">
    <location>
        <begin position="1035"/>
        <end position="1067"/>
    </location>
</feature>
<accession>A0A6G1PUM9</accession>
<gene>
    <name evidence="4" type="ORF">EXN66_Car009648</name>
</gene>
<feature type="region of interest" description="Disordered" evidence="3">
    <location>
        <begin position="329"/>
        <end position="356"/>
    </location>
</feature>
<keyword evidence="2" id="KW-0175">Coiled coil</keyword>
<comment type="similarity">
    <text evidence="1">Belongs to the dapper family.</text>
</comment>
<dbReference type="Pfam" id="PF15268">
    <property type="entry name" value="Dapper"/>
    <property type="match status" value="1"/>
</dbReference>
<keyword evidence="5" id="KW-1185">Reference proteome</keyword>
<evidence type="ECO:0000256" key="2">
    <source>
        <dbReference type="ARBA" id="ARBA00023054"/>
    </source>
</evidence>
<feature type="region of interest" description="Disordered" evidence="3">
    <location>
        <begin position="514"/>
        <end position="561"/>
    </location>
</feature>
<evidence type="ECO:0000313" key="4">
    <source>
        <dbReference type="EMBL" id="KAF3693972.1"/>
    </source>
</evidence>
<dbReference type="PANTHER" id="PTHR15919:SF14">
    <property type="entry name" value="DAPPER HOMOLOG 2"/>
    <property type="match status" value="1"/>
</dbReference>
<name>A0A6G1PUM9_CHAAH</name>
<dbReference type="EMBL" id="CM015720">
    <property type="protein sequence ID" value="KAF3693972.1"/>
    <property type="molecule type" value="Genomic_DNA"/>
</dbReference>
<feature type="region of interest" description="Disordered" evidence="3">
    <location>
        <begin position="924"/>
        <end position="991"/>
    </location>
</feature>
<evidence type="ECO:0000256" key="1">
    <source>
        <dbReference type="ARBA" id="ARBA00010807"/>
    </source>
</evidence>
<feature type="compositionally biased region" description="Low complexity" evidence="3">
    <location>
        <begin position="738"/>
        <end position="773"/>
    </location>
</feature>
<dbReference type="Proteomes" id="UP000503349">
    <property type="component" value="Chromosome 9"/>
</dbReference>
<dbReference type="InterPro" id="IPR024843">
    <property type="entry name" value="Dapper"/>
</dbReference>
<feature type="region of interest" description="Disordered" evidence="3">
    <location>
        <begin position="175"/>
        <end position="194"/>
    </location>
</feature>
<feature type="compositionally biased region" description="Low complexity" evidence="3">
    <location>
        <begin position="118"/>
        <end position="141"/>
    </location>
</feature>
<feature type="compositionally biased region" description="Polar residues" evidence="3">
    <location>
        <begin position="589"/>
        <end position="603"/>
    </location>
</feature>
<reference evidence="4 5" key="1">
    <citation type="submission" date="2019-02" db="EMBL/GenBank/DDBJ databases">
        <title>Opniocepnalus argus genome.</title>
        <authorList>
            <person name="Zhou C."/>
            <person name="Xiao S."/>
        </authorList>
    </citation>
    <scope>NUCLEOTIDE SEQUENCE [LARGE SCALE GENOMIC DNA]</scope>
    <source>
        <strain evidence="4">OARG1902GOOAL</strain>
        <tissue evidence="4">Muscle</tissue>
    </source>
</reference>
<dbReference type="PANTHER" id="PTHR15919">
    <property type="entry name" value="DAPPER-RELATED"/>
    <property type="match status" value="1"/>
</dbReference>
<feature type="region of interest" description="Disordered" evidence="3">
    <location>
        <begin position="661"/>
        <end position="773"/>
    </location>
</feature>
<feature type="compositionally biased region" description="Polar residues" evidence="3">
    <location>
        <begin position="70"/>
        <end position="94"/>
    </location>
</feature>
<feature type="region of interest" description="Disordered" evidence="3">
    <location>
        <begin position="53"/>
        <end position="165"/>
    </location>
</feature>
<feature type="compositionally biased region" description="Polar residues" evidence="3">
    <location>
        <begin position="543"/>
        <end position="559"/>
    </location>
</feature>
<reference evidence="5" key="2">
    <citation type="submission" date="2019-02" db="EMBL/GenBank/DDBJ databases">
        <title>Opniocepnalus argus Var Kimnra genome.</title>
        <authorList>
            <person name="Zhou C."/>
            <person name="Xiao S."/>
        </authorList>
    </citation>
    <scope>NUCLEOTIDE SEQUENCE [LARGE SCALE GENOMIC DNA]</scope>
</reference>
<feature type="compositionally biased region" description="Low complexity" evidence="3">
    <location>
        <begin position="217"/>
        <end position="229"/>
    </location>
</feature>
<feature type="compositionally biased region" description="Polar residues" evidence="3">
    <location>
        <begin position="667"/>
        <end position="695"/>
    </location>
</feature>
<feature type="region of interest" description="Disordered" evidence="3">
    <location>
        <begin position="217"/>
        <end position="242"/>
    </location>
</feature>
<feature type="compositionally biased region" description="Polar residues" evidence="3">
    <location>
        <begin position="101"/>
        <end position="117"/>
    </location>
</feature>
<evidence type="ECO:0000313" key="5">
    <source>
        <dbReference type="Proteomes" id="UP000503349"/>
    </source>
</evidence>